<evidence type="ECO:0000259" key="6">
    <source>
        <dbReference type="Pfam" id="PF02826"/>
    </source>
</evidence>
<dbReference type="GeneID" id="56587604"/>
<evidence type="ECO:0000256" key="4">
    <source>
        <dbReference type="RuleBase" id="RU003719"/>
    </source>
</evidence>
<dbReference type="InterPro" id="IPR006140">
    <property type="entry name" value="D-isomer_DH_NAD-bd"/>
</dbReference>
<dbReference type="Gene3D" id="3.40.50.720">
    <property type="entry name" value="NAD(P)-binding Rossmann-like Domain"/>
    <property type="match status" value="2"/>
</dbReference>
<accession>A0A157MFP5</accession>
<evidence type="ECO:0000259" key="5">
    <source>
        <dbReference type="Pfam" id="PF00389"/>
    </source>
</evidence>
<dbReference type="InterPro" id="IPR036291">
    <property type="entry name" value="NAD(P)-bd_dom_sf"/>
</dbReference>
<evidence type="ECO:0000256" key="3">
    <source>
        <dbReference type="ARBA" id="ARBA00023027"/>
    </source>
</evidence>
<reference evidence="7 8" key="1">
    <citation type="submission" date="2016-04" db="EMBL/GenBank/DDBJ databases">
        <authorList>
            <consortium name="Pathogen Informatics"/>
        </authorList>
    </citation>
    <scope>NUCLEOTIDE SEQUENCE [LARGE SCALE GENOMIC DNA]</scope>
    <source>
        <strain evidence="7 8">H044680328</strain>
    </source>
</reference>
<evidence type="ECO:0000256" key="1">
    <source>
        <dbReference type="ARBA" id="ARBA00022857"/>
    </source>
</evidence>
<dbReference type="RefSeq" id="WP_033534398.1">
    <property type="nucleotide sequence ID" value="NZ_CP016340.1"/>
</dbReference>
<dbReference type="STRING" id="123899.SAMEA3906487_00991"/>
<keyword evidence="3" id="KW-0520">NAD</keyword>
<evidence type="ECO:0000313" key="8">
    <source>
        <dbReference type="Proteomes" id="UP000076825"/>
    </source>
</evidence>
<dbReference type="InterPro" id="IPR050223">
    <property type="entry name" value="D-isomer_2-hydroxyacid_DH"/>
</dbReference>
<dbReference type="GO" id="GO:0016618">
    <property type="term" value="F:hydroxypyruvate reductase [NAD(P)H] activity"/>
    <property type="evidence" value="ECO:0007669"/>
    <property type="project" value="TreeGrafter"/>
</dbReference>
<dbReference type="GO" id="GO:0051287">
    <property type="term" value="F:NAD binding"/>
    <property type="evidence" value="ECO:0007669"/>
    <property type="project" value="InterPro"/>
</dbReference>
<dbReference type="PANTHER" id="PTHR10996">
    <property type="entry name" value="2-HYDROXYACID DEHYDROGENASE-RELATED"/>
    <property type="match status" value="1"/>
</dbReference>
<feature type="domain" description="D-isomer specific 2-hydroxyacid dehydrogenase catalytic" evidence="5">
    <location>
        <begin position="11"/>
        <end position="310"/>
    </location>
</feature>
<dbReference type="GO" id="GO:0030267">
    <property type="term" value="F:glyoxylate reductase (NADPH) activity"/>
    <property type="evidence" value="ECO:0007669"/>
    <property type="project" value="UniProtKB-EC"/>
</dbReference>
<sequence>MPIPLLVLCPLAEAQLESLSPAYAVAYAITPQTRRAAIEAQGGQFRAVLTNGGSGLTADEIAQLPALELVASLGVGYEGIDVAAARARGVIVTHGRGANDECVADHAMGVVIACLREFRKLDRCTREGIWRTDISLPAHVSGKRLGILGMGAIGDKLAARAAAFRMPVGYHNRRPKAAAPQRYFDSLLALAEWSDVLVCAAPGGAATHHLVDARVLRALGAQGYLINVGRGSVVDTEALAQALAEGVIAGAGIDVYESEPRPPAALIGLDNVLLSPHVAGWSPESVAAQFRIFMENLDGYFSGRGPVTPVP</sequence>
<dbReference type="Pfam" id="PF00389">
    <property type="entry name" value="2-Hacid_dh"/>
    <property type="match status" value="1"/>
</dbReference>
<dbReference type="EC" id="1.1.1.79" evidence="7"/>
<dbReference type="PANTHER" id="PTHR10996:SF178">
    <property type="entry name" value="2-HYDROXYACID DEHYDROGENASE YGL185C-RELATED"/>
    <property type="match status" value="1"/>
</dbReference>
<proteinExistence type="inferred from homology"/>
<gene>
    <name evidence="7" type="primary">ghrB_1</name>
    <name evidence="7" type="ORF">SAMEA3906487_00991</name>
</gene>
<dbReference type="SUPFAM" id="SSF52283">
    <property type="entry name" value="Formate/glycerate dehydrogenase catalytic domain-like"/>
    <property type="match status" value="1"/>
</dbReference>
<name>A0A157MFP5_9BORD</name>
<protein>
    <submittedName>
        <fullName evidence="7">D-isomer specific 2-hydroxyacid dehydrogenase</fullName>
        <ecNumber evidence="7">1.1.1.79</ecNumber>
    </submittedName>
</protein>
<feature type="domain" description="D-isomer specific 2-hydroxyacid dehydrogenase NAD-binding" evidence="6">
    <location>
        <begin position="109"/>
        <end position="279"/>
    </location>
</feature>
<keyword evidence="1" id="KW-0521">NADP</keyword>
<dbReference type="AlphaFoldDB" id="A0A157MFP5"/>
<dbReference type="PATRIC" id="fig|123899.6.peg.970"/>
<keyword evidence="2 4" id="KW-0560">Oxidoreductase</keyword>
<dbReference type="Proteomes" id="UP000076825">
    <property type="component" value="Chromosome 1"/>
</dbReference>
<dbReference type="CDD" id="cd12156">
    <property type="entry name" value="HPPR"/>
    <property type="match status" value="1"/>
</dbReference>
<comment type="similarity">
    <text evidence="4">Belongs to the D-isomer specific 2-hydroxyacid dehydrogenase family.</text>
</comment>
<evidence type="ECO:0000256" key="2">
    <source>
        <dbReference type="ARBA" id="ARBA00023002"/>
    </source>
</evidence>
<dbReference type="eggNOG" id="COG1052">
    <property type="taxonomic scope" value="Bacteria"/>
</dbReference>
<dbReference type="Pfam" id="PF02826">
    <property type="entry name" value="2-Hacid_dh_C"/>
    <property type="match status" value="1"/>
</dbReference>
<keyword evidence="8" id="KW-1185">Reference proteome</keyword>
<dbReference type="SUPFAM" id="SSF51735">
    <property type="entry name" value="NAD(P)-binding Rossmann-fold domains"/>
    <property type="match status" value="1"/>
</dbReference>
<dbReference type="InterPro" id="IPR029752">
    <property type="entry name" value="D-isomer_DH_CS1"/>
</dbReference>
<dbReference type="InterPro" id="IPR006139">
    <property type="entry name" value="D-isomer_2_OHA_DH_cat_dom"/>
</dbReference>
<organism evidence="7 8">
    <name type="scientific">Bordetella trematum</name>
    <dbReference type="NCBI Taxonomy" id="123899"/>
    <lineage>
        <taxon>Bacteria</taxon>
        <taxon>Pseudomonadati</taxon>
        <taxon>Pseudomonadota</taxon>
        <taxon>Betaproteobacteria</taxon>
        <taxon>Burkholderiales</taxon>
        <taxon>Alcaligenaceae</taxon>
        <taxon>Bordetella</taxon>
    </lineage>
</organism>
<dbReference type="EMBL" id="LT546645">
    <property type="protein sequence ID" value="SAI67935.1"/>
    <property type="molecule type" value="Genomic_DNA"/>
</dbReference>
<evidence type="ECO:0000313" key="7">
    <source>
        <dbReference type="EMBL" id="SAI67935.1"/>
    </source>
</evidence>
<dbReference type="GO" id="GO:0005829">
    <property type="term" value="C:cytosol"/>
    <property type="evidence" value="ECO:0007669"/>
    <property type="project" value="TreeGrafter"/>
</dbReference>
<dbReference type="OrthoDB" id="9805416at2"/>
<dbReference type="KEGG" id="btrm:SAMEA390648700991"/>
<dbReference type="FunFam" id="3.40.50.720:FF:000213">
    <property type="entry name" value="Putative 2-hydroxyacid dehydrogenase"/>
    <property type="match status" value="1"/>
</dbReference>
<dbReference type="PROSITE" id="PS00065">
    <property type="entry name" value="D_2_HYDROXYACID_DH_1"/>
    <property type="match status" value="1"/>
</dbReference>